<feature type="compositionally biased region" description="Polar residues" evidence="1">
    <location>
        <begin position="285"/>
        <end position="294"/>
    </location>
</feature>
<dbReference type="CTD" id="6618"/>
<feature type="compositionally biased region" description="Polar residues" evidence="1">
    <location>
        <begin position="245"/>
        <end position="258"/>
    </location>
</feature>
<dbReference type="GeneID" id="127349455"/>
<feature type="compositionally biased region" description="Low complexity" evidence="1">
    <location>
        <begin position="504"/>
        <end position="516"/>
    </location>
</feature>
<dbReference type="OMA" id="APIEVWI"/>
<dbReference type="GeneTree" id="ENSGT00390000017407"/>
<reference evidence="2" key="1">
    <citation type="submission" date="2025-08" db="UniProtKB">
        <authorList>
            <consortium name="Ensembl"/>
        </authorList>
    </citation>
    <scope>IDENTIFICATION</scope>
</reference>
<feature type="compositionally biased region" description="Polar residues" evidence="1">
    <location>
        <begin position="474"/>
        <end position="490"/>
    </location>
</feature>
<feature type="region of interest" description="Disordered" evidence="1">
    <location>
        <begin position="285"/>
        <end position="308"/>
    </location>
</feature>
<name>A0A8C4EIM9_DICLA</name>
<proteinExistence type="predicted"/>
<dbReference type="PANTHER" id="PTHR15132">
    <property type="entry name" value="SNRNA-ACTIVATING PROTEIN COMPLEX SUBUNIT 2"/>
    <property type="match status" value="1"/>
</dbReference>
<protein>
    <recommendedName>
        <fullName evidence="4">snRNA-activating protein complex subunit 2</fullName>
    </recommendedName>
</protein>
<dbReference type="Ensembl" id="ENSDLAT00005019619.2">
    <property type="protein sequence ID" value="ENSDLAP00005018183.1"/>
    <property type="gene ID" value="ENSDLAG00005008714.2"/>
</dbReference>
<keyword evidence="3" id="KW-1185">Reference proteome</keyword>
<dbReference type="InterPro" id="IPR021281">
    <property type="entry name" value="SNAPC2"/>
</dbReference>
<evidence type="ECO:0000313" key="3">
    <source>
        <dbReference type="Proteomes" id="UP000694389"/>
    </source>
</evidence>
<dbReference type="PANTHER" id="PTHR15132:SF1">
    <property type="entry name" value="SNRNA-ACTIVATING PROTEIN COMPLEX SUBUNIT 2"/>
    <property type="match status" value="1"/>
</dbReference>
<feature type="region of interest" description="Disordered" evidence="1">
    <location>
        <begin position="467"/>
        <end position="520"/>
    </location>
</feature>
<feature type="compositionally biased region" description="Polar residues" evidence="1">
    <location>
        <begin position="211"/>
        <end position="235"/>
    </location>
</feature>
<feature type="compositionally biased region" description="Basic residues" evidence="1">
    <location>
        <begin position="1"/>
        <end position="14"/>
    </location>
</feature>
<feature type="region of interest" description="Disordered" evidence="1">
    <location>
        <begin position="143"/>
        <end position="163"/>
    </location>
</feature>
<dbReference type="Pfam" id="PF11035">
    <property type="entry name" value="SNAPC2"/>
    <property type="match status" value="1"/>
</dbReference>
<reference evidence="2" key="2">
    <citation type="submission" date="2025-09" db="UniProtKB">
        <authorList>
            <consortium name="Ensembl"/>
        </authorList>
    </citation>
    <scope>IDENTIFICATION</scope>
</reference>
<evidence type="ECO:0000256" key="1">
    <source>
        <dbReference type="SAM" id="MobiDB-lite"/>
    </source>
</evidence>
<feature type="compositionally biased region" description="Basic and acidic residues" evidence="1">
    <location>
        <begin position="147"/>
        <end position="158"/>
    </location>
</feature>
<feature type="region of interest" description="Disordered" evidence="1">
    <location>
        <begin position="1"/>
        <end position="27"/>
    </location>
</feature>
<dbReference type="AlphaFoldDB" id="A0A8C4EIM9"/>
<dbReference type="GO" id="GO:0009301">
    <property type="term" value="P:snRNA transcription"/>
    <property type="evidence" value="ECO:0007669"/>
    <property type="project" value="InterPro"/>
</dbReference>
<feature type="region of interest" description="Disordered" evidence="1">
    <location>
        <begin position="193"/>
        <end position="265"/>
    </location>
</feature>
<dbReference type="GO" id="GO:0016604">
    <property type="term" value="C:nuclear body"/>
    <property type="evidence" value="ECO:0007669"/>
    <property type="project" value="TreeGrafter"/>
</dbReference>
<dbReference type="RefSeq" id="XP_051231181.1">
    <property type="nucleotide sequence ID" value="XM_051375221.1"/>
</dbReference>
<gene>
    <name evidence="2" type="primary">snapc2</name>
</gene>
<feature type="compositionally biased region" description="Low complexity" evidence="1">
    <location>
        <begin position="295"/>
        <end position="307"/>
    </location>
</feature>
<dbReference type="Proteomes" id="UP000694389">
    <property type="component" value="Unassembled WGS sequence"/>
</dbReference>
<accession>A0A8C4EIM9</accession>
<dbReference type="GO" id="GO:0016251">
    <property type="term" value="F:RNA polymerase II general transcription initiation factor activity"/>
    <property type="evidence" value="ECO:0007669"/>
    <property type="project" value="InterPro"/>
</dbReference>
<evidence type="ECO:0008006" key="4">
    <source>
        <dbReference type="Google" id="ProtNLM"/>
    </source>
</evidence>
<sequence length="543" mass="58739">MKPPPRTRTKPNRSLKHESVPRRSRKPAFKWQRVEQRKLLNALRRLGRTGGTLDMDYASLRKYVFTRSISEVQSLVESLKNKVISCASFALRQKRCEEEKVRKPIEVWTHIASTVAGAHEEAICTAFSQMLIVSSTEPCTLRNCDPPQDHRPPTDRPVGRTVPLRPMPCSPVQGDRPGINIVHPFQVFKTPAPTFGPVVRQPNSAILPPQQKHSTTAGTSPAVSSTPQSAATSCQPGAAKIPVAPSTSQQPASQTATPVSGQATSSSSSAAAVKTASVGSSVIQTTQQPLEQHPTTISTTSISNSTSYSPHLPFCSSATSLTRVTAPSIAFSSLATNGCSSSCSVPPLSTSAAAFHAKFGRTSKHATKDSPRMYGLKCVVDFERIYRYLSAIHNPNEECHLTPMESAIVLDLLMSLPEELPKLDCNKLHKHLIQVHQCLSSPADSKTARNMLKDLKDGLCDQTGALIGRDSDTKNSQQNTTLTTDSSEVTESGGKKLQPNKAESQSSRNSNTSSQSVGDADMMGLCPPLLNPFMVPMKLLKLR</sequence>
<organism evidence="2 3">
    <name type="scientific">Dicentrarchus labrax</name>
    <name type="common">European seabass</name>
    <name type="synonym">Morone labrax</name>
    <dbReference type="NCBI Taxonomy" id="13489"/>
    <lineage>
        <taxon>Eukaryota</taxon>
        <taxon>Metazoa</taxon>
        <taxon>Chordata</taxon>
        <taxon>Craniata</taxon>
        <taxon>Vertebrata</taxon>
        <taxon>Euteleostomi</taxon>
        <taxon>Actinopterygii</taxon>
        <taxon>Neopterygii</taxon>
        <taxon>Teleostei</taxon>
        <taxon>Neoteleostei</taxon>
        <taxon>Acanthomorphata</taxon>
        <taxon>Eupercaria</taxon>
        <taxon>Moronidae</taxon>
        <taxon>Dicentrarchus</taxon>
    </lineage>
</organism>
<evidence type="ECO:0000313" key="2">
    <source>
        <dbReference type="Ensembl" id="ENSDLAP00005018183.1"/>
    </source>
</evidence>
<dbReference type="OrthoDB" id="5990578at2759"/>